<proteinExistence type="predicted"/>
<reference evidence="1 3" key="1">
    <citation type="journal article" date="2008" name="Science">
        <title>The Physcomitrella genome reveals evolutionary insights into the conquest of land by plants.</title>
        <authorList>
            <person name="Rensing S."/>
            <person name="Lang D."/>
            <person name="Zimmer A."/>
            <person name="Terry A."/>
            <person name="Salamov A."/>
            <person name="Shapiro H."/>
            <person name="Nishiyama T."/>
            <person name="Perroud P.-F."/>
            <person name="Lindquist E."/>
            <person name="Kamisugi Y."/>
            <person name="Tanahashi T."/>
            <person name="Sakakibara K."/>
            <person name="Fujita T."/>
            <person name="Oishi K."/>
            <person name="Shin-I T."/>
            <person name="Kuroki Y."/>
            <person name="Toyoda A."/>
            <person name="Suzuki Y."/>
            <person name="Hashimoto A."/>
            <person name="Yamaguchi K."/>
            <person name="Sugano A."/>
            <person name="Kohara Y."/>
            <person name="Fujiyama A."/>
            <person name="Anterola A."/>
            <person name="Aoki S."/>
            <person name="Ashton N."/>
            <person name="Barbazuk W.B."/>
            <person name="Barker E."/>
            <person name="Bennetzen J."/>
            <person name="Bezanilla M."/>
            <person name="Blankenship R."/>
            <person name="Cho S.H."/>
            <person name="Dutcher S."/>
            <person name="Estelle M."/>
            <person name="Fawcett J.A."/>
            <person name="Gundlach H."/>
            <person name="Hanada K."/>
            <person name="Heyl A."/>
            <person name="Hicks K.A."/>
            <person name="Hugh J."/>
            <person name="Lohr M."/>
            <person name="Mayer K."/>
            <person name="Melkozernov A."/>
            <person name="Murata T."/>
            <person name="Nelson D."/>
            <person name="Pils B."/>
            <person name="Prigge M."/>
            <person name="Reiss B."/>
            <person name="Renner T."/>
            <person name="Rombauts S."/>
            <person name="Rushton P."/>
            <person name="Sanderfoot A."/>
            <person name="Schween G."/>
            <person name="Shiu S.-H."/>
            <person name="Stueber K."/>
            <person name="Theodoulou F.L."/>
            <person name="Tu H."/>
            <person name="Van de Peer Y."/>
            <person name="Verrier P.J."/>
            <person name="Waters E."/>
            <person name="Wood A."/>
            <person name="Yang L."/>
            <person name="Cove D."/>
            <person name="Cuming A."/>
            <person name="Hasebe M."/>
            <person name="Lucas S."/>
            <person name="Mishler D.B."/>
            <person name="Reski R."/>
            <person name="Grigoriev I."/>
            <person name="Quatrano R.S."/>
            <person name="Boore J.L."/>
        </authorList>
    </citation>
    <scope>NUCLEOTIDE SEQUENCE [LARGE SCALE GENOMIC DNA]</scope>
    <source>
        <strain evidence="2 3">cv. Gransden 2004</strain>
    </source>
</reference>
<accession>A0A2K1J4U6</accession>
<reference evidence="1 3" key="2">
    <citation type="journal article" date="2018" name="Plant J.">
        <title>The Physcomitrella patens chromosome-scale assembly reveals moss genome structure and evolution.</title>
        <authorList>
            <person name="Lang D."/>
            <person name="Ullrich K.K."/>
            <person name="Murat F."/>
            <person name="Fuchs J."/>
            <person name="Jenkins J."/>
            <person name="Haas F.B."/>
            <person name="Piednoel M."/>
            <person name="Gundlach H."/>
            <person name="Van Bel M."/>
            <person name="Meyberg R."/>
            <person name="Vives C."/>
            <person name="Morata J."/>
            <person name="Symeonidi A."/>
            <person name="Hiss M."/>
            <person name="Muchero W."/>
            <person name="Kamisugi Y."/>
            <person name="Saleh O."/>
            <person name="Blanc G."/>
            <person name="Decker E.L."/>
            <person name="van Gessel N."/>
            <person name="Grimwood J."/>
            <person name="Hayes R.D."/>
            <person name="Graham S.W."/>
            <person name="Gunter L.E."/>
            <person name="McDaniel S.F."/>
            <person name="Hoernstein S.N.W."/>
            <person name="Larsson A."/>
            <person name="Li F.W."/>
            <person name="Perroud P.F."/>
            <person name="Phillips J."/>
            <person name="Ranjan P."/>
            <person name="Rokshar D.S."/>
            <person name="Rothfels C.J."/>
            <person name="Schneider L."/>
            <person name="Shu S."/>
            <person name="Stevenson D.W."/>
            <person name="Thummler F."/>
            <person name="Tillich M."/>
            <person name="Villarreal Aguilar J.C."/>
            <person name="Widiez T."/>
            <person name="Wong G.K."/>
            <person name="Wymore A."/>
            <person name="Zhang Y."/>
            <person name="Zimmer A.D."/>
            <person name="Quatrano R.S."/>
            <person name="Mayer K.F.X."/>
            <person name="Goodstein D."/>
            <person name="Casacuberta J.M."/>
            <person name="Vandepoele K."/>
            <person name="Reski R."/>
            <person name="Cuming A.C."/>
            <person name="Tuskan G.A."/>
            <person name="Maumus F."/>
            <person name="Salse J."/>
            <person name="Schmutz J."/>
            <person name="Rensing S.A."/>
        </authorList>
    </citation>
    <scope>NUCLEOTIDE SEQUENCE [LARGE SCALE GENOMIC DNA]</scope>
    <source>
        <strain evidence="2 3">cv. Gransden 2004</strain>
    </source>
</reference>
<evidence type="ECO:0000313" key="3">
    <source>
        <dbReference type="Proteomes" id="UP000006727"/>
    </source>
</evidence>
<name>A0A2K1J4U6_PHYPA</name>
<keyword evidence="3" id="KW-1185">Reference proteome</keyword>
<dbReference type="EMBL" id="ABEU02000017">
    <property type="protein sequence ID" value="PNR36551.1"/>
    <property type="molecule type" value="Genomic_DNA"/>
</dbReference>
<protein>
    <submittedName>
        <fullName evidence="1 2">Uncharacterized protein</fullName>
    </submittedName>
</protein>
<evidence type="ECO:0000313" key="1">
    <source>
        <dbReference type="EMBL" id="PNR36551.1"/>
    </source>
</evidence>
<evidence type="ECO:0000313" key="2">
    <source>
        <dbReference type="EnsemblPlants" id="Pp3c17_20830V3.1"/>
    </source>
</evidence>
<organism evidence="1">
    <name type="scientific">Physcomitrium patens</name>
    <name type="common">Spreading-leaved earth moss</name>
    <name type="synonym">Physcomitrella patens</name>
    <dbReference type="NCBI Taxonomy" id="3218"/>
    <lineage>
        <taxon>Eukaryota</taxon>
        <taxon>Viridiplantae</taxon>
        <taxon>Streptophyta</taxon>
        <taxon>Embryophyta</taxon>
        <taxon>Bryophyta</taxon>
        <taxon>Bryophytina</taxon>
        <taxon>Bryopsida</taxon>
        <taxon>Funariidae</taxon>
        <taxon>Funariales</taxon>
        <taxon>Funariaceae</taxon>
        <taxon>Physcomitrium</taxon>
    </lineage>
</organism>
<dbReference type="EnsemblPlants" id="Pp3c17_20830V3.1">
    <property type="protein sequence ID" value="Pp3c17_20830V3.1"/>
    <property type="gene ID" value="Pp3c17_20830"/>
</dbReference>
<reference evidence="2" key="3">
    <citation type="submission" date="2020-12" db="UniProtKB">
        <authorList>
            <consortium name="EnsemblPlants"/>
        </authorList>
    </citation>
    <scope>IDENTIFICATION</scope>
</reference>
<sequence length="100" mass="11158">MDYHNLMNPRRMDLHWNKGWGSISFALSPRPTPPGSTLPPWLPRRLSVATARASLLPCIPIYMSCSACGPDARFDRPPSSLRCFISVEAFVVSLGLRCNQ</sequence>
<dbReference type="Proteomes" id="UP000006727">
    <property type="component" value="Chromosome 17"/>
</dbReference>
<dbReference type="Gramene" id="Pp3c17_20830V3.1">
    <property type="protein sequence ID" value="Pp3c17_20830V3.1"/>
    <property type="gene ID" value="Pp3c17_20830"/>
</dbReference>
<gene>
    <name evidence="2" type="primary">LOC112294497</name>
    <name evidence="1" type="ORF">PHYPA_022402</name>
</gene>
<dbReference type="AlphaFoldDB" id="A0A2K1J4U6"/>